<name>A0A6I3LHL6_9FLAO</name>
<proteinExistence type="predicted"/>
<evidence type="ECO:0000313" key="3">
    <source>
        <dbReference type="EMBL" id="MTG97733.1"/>
    </source>
</evidence>
<dbReference type="EMBL" id="WMJX01000009">
    <property type="protein sequence ID" value="MTG97733.1"/>
    <property type="molecule type" value="Genomic_DNA"/>
</dbReference>
<dbReference type="PANTHER" id="PTHR34473:SF2">
    <property type="entry name" value="UPF0699 TRANSMEMBRANE PROTEIN YDBT"/>
    <property type="match status" value="1"/>
</dbReference>
<dbReference type="Proteomes" id="UP000438760">
    <property type="component" value="Unassembled WGS sequence"/>
</dbReference>
<dbReference type="RefSeq" id="WP_155091774.1">
    <property type="nucleotide sequence ID" value="NZ_CP102754.1"/>
</dbReference>
<organism evidence="3 4">
    <name type="scientific">Myroides albus</name>
    <dbReference type="NCBI Taxonomy" id="2562892"/>
    <lineage>
        <taxon>Bacteria</taxon>
        <taxon>Pseudomonadati</taxon>
        <taxon>Bacteroidota</taxon>
        <taxon>Flavobacteriia</taxon>
        <taxon>Flavobacteriales</taxon>
        <taxon>Flavobacteriaceae</taxon>
        <taxon>Myroides</taxon>
    </lineage>
</organism>
<feature type="transmembrane region" description="Helical" evidence="1">
    <location>
        <begin position="69"/>
        <end position="90"/>
    </location>
</feature>
<evidence type="ECO:0000313" key="4">
    <source>
        <dbReference type="Proteomes" id="UP000438760"/>
    </source>
</evidence>
<dbReference type="AlphaFoldDB" id="A0A6I3LHL6"/>
<feature type="transmembrane region" description="Helical" evidence="1">
    <location>
        <begin position="32"/>
        <end position="54"/>
    </location>
</feature>
<accession>A0A6I3LHL6</accession>
<keyword evidence="1" id="KW-0472">Membrane</keyword>
<evidence type="ECO:0000256" key="1">
    <source>
        <dbReference type="SAM" id="Phobius"/>
    </source>
</evidence>
<reference evidence="3 4" key="1">
    <citation type="submission" date="2019-11" db="EMBL/GenBank/DDBJ databases">
        <title>Genome of Strain BIT-d1.</title>
        <authorList>
            <person name="Yang Y."/>
        </authorList>
    </citation>
    <scope>NUCLEOTIDE SEQUENCE [LARGE SCALE GENOMIC DNA]</scope>
    <source>
        <strain evidence="3 4">BIT-d1</strain>
    </source>
</reference>
<evidence type="ECO:0000259" key="2">
    <source>
        <dbReference type="Pfam" id="PF03703"/>
    </source>
</evidence>
<keyword evidence="4" id="KW-1185">Reference proteome</keyword>
<dbReference type="OrthoDB" id="1524472at2"/>
<dbReference type="InterPro" id="IPR005182">
    <property type="entry name" value="YdbS-like_PH"/>
</dbReference>
<dbReference type="Pfam" id="PF03703">
    <property type="entry name" value="bPH_2"/>
    <property type="match status" value="1"/>
</dbReference>
<gene>
    <name evidence="3" type="ORF">GJV76_06205</name>
</gene>
<sequence length="189" mass="21415">MEDFVNNQVEVSSIPTVEEVVFVGLDKQYFKIVLFWAIIRLLLCFVIGLSVFFFSDLVETALSIEKNKYVLSLFIICIGICNVILSVLAFKQKGYAVRKYDIIYQTGLINKKQIVIPFNRVQHIEVYEGAIARIYGLCELEFFTAGGQMGDLSIPGLKLQDAERIKAYVITKVQPLAVTEDSLNTEENE</sequence>
<keyword evidence="1" id="KW-1133">Transmembrane helix</keyword>
<protein>
    <submittedName>
        <fullName evidence="3">PH domain-containing protein</fullName>
    </submittedName>
</protein>
<keyword evidence="1" id="KW-0812">Transmembrane</keyword>
<comment type="caution">
    <text evidence="3">The sequence shown here is derived from an EMBL/GenBank/DDBJ whole genome shotgun (WGS) entry which is preliminary data.</text>
</comment>
<dbReference type="PANTHER" id="PTHR34473">
    <property type="entry name" value="UPF0699 TRANSMEMBRANE PROTEIN YDBS"/>
    <property type="match status" value="1"/>
</dbReference>
<feature type="domain" description="YdbS-like PH" evidence="2">
    <location>
        <begin position="92"/>
        <end position="168"/>
    </location>
</feature>